<organism evidence="3 4">
    <name type="scientific">Virgibacillus phasianinus</name>
    <dbReference type="NCBI Taxonomy" id="2017483"/>
    <lineage>
        <taxon>Bacteria</taxon>
        <taxon>Bacillati</taxon>
        <taxon>Bacillota</taxon>
        <taxon>Bacilli</taxon>
        <taxon>Bacillales</taxon>
        <taxon>Bacillaceae</taxon>
        <taxon>Virgibacillus</taxon>
    </lineage>
</organism>
<evidence type="ECO:0000259" key="1">
    <source>
        <dbReference type="PROSITE" id="PS51186"/>
    </source>
</evidence>
<dbReference type="Gene3D" id="3.40.630.30">
    <property type="match status" value="1"/>
</dbReference>
<dbReference type="InterPro" id="IPR016181">
    <property type="entry name" value="Acyl_CoA_acyltransferase"/>
</dbReference>
<dbReference type="PROSITE" id="PS51819">
    <property type="entry name" value="VOC"/>
    <property type="match status" value="1"/>
</dbReference>
<dbReference type="KEGG" id="vil:CFK37_04715"/>
<sequence>MLTIPGPIKNLWHCHKKGRIVLELKRFESNRINEVITLFRETILTVNTKDYSKEQVEEWANNRHTVDEWVNRLDTSLTYIALINDKIVGFGNMTDEGLVDLLYVHKNHQAEGIGSMLVTQLEADAKRQNFNCITTEASITAKPFFLSKGYFVHQKQLKLIAGTRLTNYKMVKELGGIKMDSPIKNQINTIFVHVTDLAKSVEWYTKLLGQGYTGTEVSDPVYNLKINDHTGLTVDAGLKGEVKTIIPSPYPLFNFHTADINTSYEFVENTGFQIDSDIVEFDDFAFFTVKDPDNHIIMICTG</sequence>
<protein>
    <recommendedName>
        <fullName evidence="5">GNAT family N-acetyltransferase</fullName>
    </recommendedName>
</protein>
<dbReference type="CDD" id="cd04301">
    <property type="entry name" value="NAT_SF"/>
    <property type="match status" value="1"/>
</dbReference>
<dbReference type="InterPro" id="IPR037523">
    <property type="entry name" value="VOC_core"/>
</dbReference>
<name>A0A220TZR1_9BACI</name>
<evidence type="ECO:0000313" key="3">
    <source>
        <dbReference type="EMBL" id="ASK61524.1"/>
    </source>
</evidence>
<dbReference type="InterPro" id="IPR029068">
    <property type="entry name" value="Glyas_Bleomycin-R_OHBP_Dase"/>
</dbReference>
<dbReference type="EMBL" id="CP022315">
    <property type="protein sequence ID" value="ASK61524.1"/>
    <property type="molecule type" value="Genomic_DNA"/>
</dbReference>
<dbReference type="SUPFAM" id="SSF55729">
    <property type="entry name" value="Acyl-CoA N-acyltransferases (Nat)"/>
    <property type="match status" value="1"/>
</dbReference>
<dbReference type="Gene3D" id="3.10.180.10">
    <property type="entry name" value="2,3-Dihydroxybiphenyl 1,2-Dioxygenase, domain 1"/>
    <property type="match status" value="1"/>
</dbReference>
<evidence type="ECO:0000313" key="4">
    <source>
        <dbReference type="Proteomes" id="UP000198312"/>
    </source>
</evidence>
<proteinExistence type="predicted"/>
<dbReference type="InterPro" id="IPR000182">
    <property type="entry name" value="GNAT_dom"/>
</dbReference>
<gene>
    <name evidence="3" type="ORF">CFK37_04715</name>
</gene>
<evidence type="ECO:0000259" key="2">
    <source>
        <dbReference type="PROSITE" id="PS51819"/>
    </source>
</evidence>
<dbReference type="PROSITE" id="PS51186">
    <property type="entry name" value="GNAT"/>
    <property type="match status" value="1"/>
</dbReference>
<dbReference type="OrthoDB" id="424368at2"/>
<dbReference type="PANTHER" id="PTHR43451">
    <property type="entry name" value="ACETYLTRANSFERASE (GNAT) FAMILY PROTEIN"/>
    <property type="match status" value="1"/>
</dbReference>
<dbReference type="CDD" id="cd06587">
    <property type="entry name" value="VOC"/>
    <property type="match status" value="1"/>
</dbReference>
<accession>A0A220TZR1</accession>
<dbReference type="PANTHER" id="PTHR43451:SF1">
    <property type="entry name" value="ACETYLTRANSFERASE"/>
    <property type="match status" value="1"/>
</dbReference>
<dbReference type="Pfam" id="PF13673">
    <property type="entry name" value="Acetyltransf_10"/>
    <property type="match status" value="1"/>
</dbReference>
<dbReference type="SUPFAM" id="SSF54593">
    <property type="entry name" value="Glyoxalase/Bleomycin resistance protein/Dihydroxybiphenyl dioxygenase"/>
    <property type="match status" value="1"/>
</dbReference>
<dbReference type="InterPro" id="IPR052564">
    <property type="entry name" value="N-acetyltrans/Recomb-assoc"/>
</dbReference>
<dbReference type="GO" id="GO:0016747">
    <property type="term" value="F:acyltransferase activity, transferring groups other than amino-acyl groups"/>
    <property type="evidence" value="ECO:0007669"/>
    <property type="project" value="InterPro"/>
</dbReference>
<reference evidence="3 4" key="1">
    <citation type="submission" date="2017-07" db="EMBL/GenBank/DDBJ databases">
        <title>Virgibacillus sp. LM2416.</title>
        <authorList>
            <person name="Tak E.J."/>
            <person name="Bae J.-W."/>
        </authorList>
    </citation>
    <scope>NUCLEOTIDE SEQUENCE [LARGE SCALE GENOMIC DNA]</scope>
    <source>
        <strain evidence="3 4">LM2416</strain>
    </source>
</reference>
<evidence type="ECO:0008006" key="5">
    <source>
        <dbReference type="Google" id="ProtNLM"/>
    </source>
</evidence>
<feature type="domain" description="N-acetyltransferase" evidence="1">
    <location>
        <begin position="22"/>
        <end position="175"/>
    </location>
</feature>
<feature type="domain" description="VOC" evidence="2">
    <location>
        <begin position="186"/>
        <end position="302"/>
    </location>
</feature>
<keyword evidence="4" id="KW-1185">Reference proteome</keyword>
<dbReference type="AlphaFoldDB" id="A0A220TZR1"/>
<dbReference type="Proteomes" id="UP000198312">
    <property type="component" value="Chromosome"/>
</dbReference>